<protein>
    <submittedName>
        <fullName evidence="1">Uncharacterized protein</fullName>
    </submittedName>
</protein>
<dbReference type="EMBL" id="NBNE01013491">
    <property type="protein sequence ID" value="OWY95052.1"/>
    <property type="molecule type" value="Genomic_DNA"/>
</dbReference>
<keyword evidence="2" id="KW-1185">Reference proteome</keyword>
<name>A0A225UPM3_9STRA</name>
<accession>A0A225UPM3</accession>
<sequence>MIGIASEVRKKNYHELKKSPYASTNGYDNATVINLRAMQQRTNIPSFVLC</sequence>
<dbReference type="AlphaFoldDB" id="A0A225UPM3"/>
<evidence type="ECO:0000313" key="2">
    <source>
        <dbReference type="Proteomes" id="UP000198211"/>
    </source>
</evidence>
<dbReference type="Proteomes" id="UP000198211">
    <property type="component" value="Unassembled WGS sequence"/>
</dbReference>
<evidence type="ECO:0000313" key="1">
    <source>
        <dbReference type="EMBL" id="OWY95052.1"/>
    </source>
</evidence>
<reference evidence="2" key="1">
    <citation type="submission" date="2017-03" db="EMBL/GenBank/DDBJ databases">
        <title>Phytopthora megakarya and P. palmivora, two closely related causual agents of cacao black pod achieved similar genome size and gene model numbers by different mechanisms.</title>
        <authorList>
            <person name="Ali S."/>
            <person name="Shao J."/>
            <person name="Larry D.J."/>
            <person name="Kronmiller B."/>
            <person name="Shen D."/>
            <person name="Strem M.D."/>
            <person name="Melnick R.L."/>
            <person name="Guiltinan M.J."/>
            <person name="Tyler B.M."/>
            <person name="Meinhardt L.W."/>
            <person name="Bailey B.A."/>
        </authorList>
    </citation>
    <scope>NUCLEOTIDE SEQUENCE [LARGE SCALE GENOMIC DNA]</scope>
    <source>
        <strain evidence="2">zdho120</strain>
    </source>
</reference>
<comment type="caution">
    <text evidence="1">The sequence shown here is derived from an EMBL/GenBank/DDBJ whole genome shotgun (WGS) entry which is preliminary data.</text>
</comment>
<gene>
    <name evidence="1" type="ORF">PHMEG_00035055</name>
</gene>
<organism evidence="1 2">
    <name type="scientific">Phytophthora megakarya</name>
    <dbReference type="NCBI Taxonomy" id="4795"/>
    <lineage>
        <taxon>Eukaryota</taxon>
        <taxon>Sar</taxon>
        <taxon>Stramenopiles</taxon>
        <taxon>Oomycota</taxon>
        <taxon>Peronosporomycetes</taxon>
        <taxon>Peronosporales</taxon>
        <taxon>Peronosporaceae</taxon>
        <taxon>Phytophthora</taxon>
    </lineage>
</organism>
<proteinExistence type="predicted"/>